<dbReference type="GeneID" id="85387419"/>
<gene>
    <name evidence="2" type="ORF">BDZ83DRAFT_555919</name>
</gene>
<feature type="non-terminal residue" evidence="2">
    <location>
        <position position="409"/>
    </location>
</feature>
<feature type="domain" description="Heterokaryon incompatibility" evidence="1">
    <location>
        <begin position="73"/>
        <end position="224"/>
    </location>
</feature>
<dbReference type="EMBL" id="JAHMHS010000191">
    <property type="protein sequence ID" value="KAK1708702.1"/>
    <property type="molecule type" value="Genomic_DNA"/>
</dbReference>
<organism evidence="2 3">
    <name type="scientific">Glomerella acutata</name>
    <name type="common">Colletotrichum acutatum</name>
    <dbReference type="NCBI Taxonomy" id="27357"/>
    <lineage>
        <taxon>Eukaryota</taxon>
        <taxon>Fungi</taxon>
        <taxon>Dikarya</taxon>
        <taxon>Ascomycota</taxon>
        <taxon>Pezizomycotina</taxon>
        <taxon>Sordariomycetes</taxon>
        <taxon>Hypocreomycetidae</taxon>
        <taxon>Glomerellales</taxon>
        <taxon>Glomerellaceae</taxon>
        <taxon>Colletotrichum</taxon>
        <taxon>Colletotrichum acutatum species complex</taxon>
    </lineage>
</organism>
<sequence>LHLKKIAAHLPGSTSSETTFRTIKGWLNECTISHKCRHGNSKHGHDQRASPKRLLQIIDDKVILKENVGQQPYACLSYCWGESAQIIQTKQDTIEHRRKSIPWNQLNATFQDAITVCRHLEISYLWIDALCIIQDSDEDWKEQASQMANIYANAYLTIAATNSSDASGGCFRNTSEEYMSKLLPGYKDTYTRQKLPKLPLMSDEAAIGESPNWPLLSRGWAYQEMRLSPRVLHFCAQEVVWVCRVSQKSESMDNDEDLTSKGAWNSMVYPYVPYSVLEKDPQSLWYRTVDEYSRLRLSKEEDKMAALSGLAEQMQHLRLGDRYLVGLWEKTLLVDLLWHPTRHNVVSKARIARYPSWSWASSPFQVQWFFGVNQALKCTRIDDIEVINRGPSHLADCIEARITLRAPLL</sequence>
<reference evidence="2" key="1">
    <citation type="submission" date="2021-12" db="EMBL/GenBank/DDBJ databases">
        <title>Comparative genomics, transcriptomics and evolutionary studies reveal genomic signatures of adaptation to plant cell wall in hemibiotrophic fungi.</title>
        <authorList>
            <consortium name="DOE Joint Genome Institute"/>
            <person name="Baroncelli R."/>
            <person name="Diaz J.F."/>
            <person name="Benocci T."/>
            <person name="Peng M."/>
            <person name="Battaglia E."/>
            <person name="Haridas S."/>
            <person name="Andreopoulos W."/>
            <person name="Labutti K."/>
            <person name="Pangilinan J."/>
            <person name="Floch G.L."/>
            <person name="Makela M.R."/>
            <person name="Henrissat B."/>
            <person name="Grigoriev I.V."/>
            <person name="Crouch J.A."/>
            <person name="De Vries R.P."/>
            <person name="Sukno S.A."/>
            <person name="Thon M.R."/>
        </authorList>
    </citation>
    <scope>NUCLEOTIDE SEQUENCE</scope>
    <source>
        <strain evidence="2">CBS 112980</strain>
    </source>
</reference>
<dbReference type="PANTHER" id="PTHR33112:SF13">
    <property type="entry name" value="HETEROKARYON INCOMPATIBILITY DOMAIN-CONTAINING PROTEIN"/>
    <property type="match status" value="1"/>
</dbReference>
<evidence type="ECO:0000313" key="3">
    <source>
        <dbReference type="Proteomes" id="UP001244207"/>
    </source>
</evidence>
<accession>A0AAD8UBE6</accession>
<evidence type="ECO:0000259" key="1">
    <source>
        <dbReference type="Pfam" id="PF06985"/>
    </source>
</evidence>
<dbReference type="PANTHER" id="PTHR33112">
    <property type="entry name" value="DOMAIN PROTEIN, PUTATIVE-RELATED"/>
    <property type="match status" value="1"/>
</dbReference>
<dbReference type="AlphaFoldDB" id="A0AAD8UBE6"/>
<name>A0AAD8UBE6_GLOAC</name>
<protein>
    <submittedName>
        <fullName evidence="2">Heterokaryon incompatibility protein-domain-containing protein</fullName>
    </submittedName>
</protein>
<comment type="caution">
    <text evidence="2">The sequence shown here is derived from an EMBL/GenBank/DDBJ whole genome shotgun (WGS) entry which is preliminary data.</text>
</comment>
<dbReference type="RefSeq" id="XP_060358384.1">
    <property type="nucleotide sequence ID" value="XM_060503520.1"/>
</dbReference>
<dbReference type="InterPro" id="IPR010730">
    <property type="entry name" value="HET"/>
</dbReference>
<keyword evidence="3" id="KW-1185">Reference proteome</keyword>
<dbReference type="Proteomes" id="UP001244207">
    <property type="component" value="Unassembled WGS sequence"/>
</dbReference>
<proteinExistence type="predicted"/>
<evidence type="ECO:0000313" key="2">
    <source>
        <dbReference type="EMBL" id="KAK1708702.1"/>
    </source>
</evidence>
<dbReference type="Pfam" id="PF06985">
    <property type="entry name" value="HET"/>
    <property type="match status" value="1"/>
</dbReference>
<feature type="non-terminal residue" evidence="2">
    <location>
        <position position="1"/>
    </location>
</feature>